<reference evidence="1 2" key="1">
    <citation type="journal article" date="2008" name="Nature">
        <title>The genome of the model beetle and pest Tribolium castaneum.</title>
        <authorList>
            <consortium name="Tribolium Genome Sequencing Consortium"/>
            <person name="Richards S."/>
            <person name="Gibbs R.A."/>
            <person name="Weinstock G.M."/>
            <person name="Brown S.J."/>
            <person name="Denell R."/>
            <person name="Beeman R.W."/>
            <person name="Gibbs R."/>
            <person name="Beeman R.W."/>
            <person name="Brown S.J."/>
            <person name="Bucher G."/>
            <person name="Friedrich M."/>
            <person name="Grimmelikhuijzen C.J."/>
            <person name="Klingler M."/>
            <person name="Lorenzen M."/>
            <person name="Richards S."/>
            <person name="Roth S."/>
            <person name="Schroder R."/>
            <person name="Tautz D."/>
            <person name="Zdobnov E.M."/>
            <person name="Muzny D."/>
            <person name="Gibbs R.A."/>
            <person name="Weinstock G.M."/>
            <person name="Attaway T."/>
            <person name="Bell S."/>
            <person name="Buhay C.J."/>
            <person name="Chandrabose M.N."/>
            <person name="Chavez D."/>
            <person name="Clerk-Blankenburg K.P."/>
            <person name="Cree A."/>
            <person name="Dao M."/>
            <person name="Davis C."/>
            <person name="Chacko J."/>
            <person name="Dinh H."/>
            <person name="Dugan-Rocha S."/>
            <person name="Fowler G."/>
            <person name="Garner T.T."/>
            <person name="Garnes J."/>
            <person name="Gnirke A."/>
            <person name="Hawes A."/>
            <person name="Hernandez J."/>
            <person name="Hines S."/>
            <person name="Holder M."/>
            <person name="Hume J."/>
            <person name="Jhangiani S.N."/>
            <person name="Joshi V."/>
            <person name="Khan Z.M."/>
            <person name="Jackson L."/>
            <person name="Kovar C."/>
            <person name="Kowis A."/>
            <person name="Lee S."/>
            <person name="Lewis L.R."/>
            <person name="Margolis J."/>
            <person name="Morgan M."/>
            <person name="Nazareth L.V."/>
            <person name="Nguyen N."/>
            <person name="Okwuonu G."/>
            <person name="Parker D."/>
            <person name="Richards S."/>
            <person name="Ruiz S.J."/>
            <person name="Santibanez J."/>
            <person name="Savard J."/>
            <person name="Scherer S.E."/>
            <person name="Schneider B."/>
            <person name="Sodergren E."/>
            <person name="Tautz D."/>
            <person name="Vattahil S."/>
            <person name="Villasana D."/>
            <person name="White C.S."/>
            <person name="Wright R."/>
            <person name="Park Y."/>
            <person name="Beeman R.W."/>
            <person name="Lord J."/>
            <person name="Oppert B."/>
            <person name="Lorenzen M."/>
            <person name="Brown S."/>
            <person name="Wang L."/>
            <person name="Savard J."/>
            <person name="Tautz D."/>
            <person name="Richards S."/>
            <person name="Weinstock G."/>
            <person name="Gibbs R.A."/>
            <person name="Liu Y."/>
            <person name="Worley K."/>
            <person name="Weinstock G."/>
            <person name="Elsik C.G."/>
            <person name="Reese J.T."/>
            <person name="Elhaik E."/>
            <person name="Landan G."/>
            <person name="Graur D."/>
            <person name="Arensburger P."/>
            <person name="Atkinson P."/>
            <person name="Beeman R.W."/>
            <person name="Beidler J."/>
            <person name="Brown S.J."/>
            <person name="Demuth J.P."/>
            <person name="Drury D.W."/>
            <person name="Du Y.Z."/>
            <person name="Fujiwara H."/>
            <person name="Lorenzen M."/>
            <person name="Maselli V."/>
            <person name="Osanai M."/>
            <person name="Park Y."/>
            <person name="Robertson H.M."/>
            <person name="Tu Z."/>
            <person name="Wang J.J."/>
            <person name="Wang S."/>
            <person name="Richards S."/>
            <person name="Song H."/>
            <person name="Zhang L."/>
            <person name="Sodergren E."/>
            <person name="Werner D."/>
            <person name="Stanke M."/>
            <person name="Morgenstern B."/>
            <person name="Solovyev V."/>
            <person name="Kosarev P."/>
            <person name="Brown G."/>
            <person name="Chen H.C."/>
            <person name="Ermolaeva O."/>
            <person name="Hlavina W."/>
            <person name="Kapustin Y."/>
            <person name="Kiryutin B."/>
            <person name="Kitts P."/>
            <person name="Maglott D."/>
            <person name="Pruitt K."/>
            <person name="Sapojnikov V."/>
            <person name="Souvorov A."/>
            <person name="Mackey A.J."/>
            <person name="Waterhouse R.M."/>
            <person name="Wyder S."/>
            <person name="Zdobnov E.M."/>
            <person name="Zdobnov E.M."/>
            <person name="Wyder S."/>
            <person name="Kriventseva E.V."/>
            <person name="Kadowaki T."/>
            <person name="Bork P."/>
            <person name="Aranda M."/>
            <person name="Bao R."/>
            <person name="Beermann A."/>
            <person name="Berns N."/>
            <person name="Bolognesi R."/>
            <person name="Bonneton F."/>
            <person name="Bopp D."/>
            <person name="Brown S.J."/>
            <person name="Bucher G."/>
            <person name="Butts T."/>
            <person name="Chaumot A."/>
            <person name="Denell R.E."/>
            <person name="Ferrier D.E."/>
            <person name="Friedrich M."/>
            <person name="Gordon C.M."/>
            <person name="Jindra M."/>
            <person name="Klingler M."/>
            <person name="Lan Q."/>
            <person name="Lattorff H.M."/>
            <person name="Laudet V."/>
            <person name="von Levetsow C."/>
            <person name="Liu Z."/>
            <person name="Lutz R."/>
            <person name="Lynch J.A."/>
            <person name="da Fonseca R.N."/>
            <person name="Posnien N."/>
            <person name="Reuter R."/>
            <person name="Roth S."/>
            <person name="Savard J."/>
            <person name="Schinko J.B."/>
            <person name="Schmitt C."/>
            <person name="Schoppmeier M."/>
            <person name="Schroder R."/>
            <person name="Shippy T.D."/>
            <person name="Simonnet F."/>
            <person name="Marques-Souza H."/>
            <person name="Tautz D."/>
            <person name="Tomoyasu Y."/>
            <person name="Trauner J."/>
            <person name="Van der Zee M."/>
            <person name="Vervoort M."/>
            <person name="Wittkopp N."/>
            <person name="Wimmer E.A."/>
            <person name="Yang X."/>
            <person name="Jones A.K."/>
            <person name="Sattelle D.B."/>
            <person name="Ebert P.R."/>
            <person name="Nelson D."/>
            <person name="Scott J.G."/>
            <person name="Beeman R.W."/>
            <person name="Muthukrishnan S."/>
            <person name="Kramer K.J."/>
            <person name="Arakane Y."/>
            <person name="Beeman R.W."/>
            <person name="Zhu Q."/>
            <person name="Hogenkamp D."/>
            <person name="Dixit R."/>
            <person name="Oppert B."/>
            <person name="Jiang H."/>
            <person name="Zou Z."/>
            <person name="Marshall J."/>
            <person name="Elpidina E."/>
            <person name="Vinokurov K."/>
            <person name="Oppert C."/>
            <person name="Zou Z."/>
            <person name="Evans J."/>
            <person name="Lu Z."/>
            <person name="Zhao P."/>
            <person name="Sumathipala N."/>
            <person name="Altincicek B."/>
            <person name="Vilcinskas A."/>
            <person name="Williams M."/>
            <person name="Hultmark D."/>
            <person name="Hetru C."/>
            <person name="Jiang H."/>
            <person name="Grimmelikhuijzen C.J."/>
            <person name="Hauser F."/>
            <person name="Cazzamali G."/>
            <person name="Williamson M."/>
            <person name="Park Y."/>
            <person name="Li B."/>
            <person name="Tanaka Y."/>
            <person name="Predel R."/>
            <person name="Neupert S."/>
            <person name="Schachtner J."/>
            <person name="Verleyen P."/>
            <person name="Raible F."/>
            <person name="Bork P."/>
            <person name="Friedrich M."/>
            <person name="Walden K.K."/>
            <person name="Robertson H.M."/>
            <person name="Angeli S."/>
            <person name="Foret S."/>
            <person name="Bucher G."/>
            <person name="Schuetz S."/>
            <person name="Maleszka R."/>
            <person name="Wimmer E.A."/>
            <person name="Beeman R.W."/>
            <person name="Lorenzen M."/>
            <person name="Tomoyasu Y."/>
            <person name="Miller S.C."/>
            <person name="Grossmann D."/>
            <person name="Bucher G."/>
        </authorList>
    </citation>
    <scope>NUCLEOTIDE SEQUENCE [LARGE SCALE GENOMIC DNA]</scope>
    <source>
        <strain evidence="1 2">Georgia GA2</strain>
    </source>
</reference>
<sequence length="83" mass="9249">MEKDGELVERLTGDHAIQGSTSGMAFLSLTLHRDFGRGMEDAFQTLLTICHSGRVFPGIMPRFQINLRSLHLSIYAAIMTHDS</sequence>
<evidence type="ECO:0000313" key="2">
    <source>
        <dbReference type="Proteomes" id="UP000007266"/>
    </source>
</evidence>
<proteinExistence type="predicted"/>
<evidence type="ECO:0000313" key="1">
    <source>
        <dbReference type="EMBL" id="EEZ99901.1"/>
    </source>
</evidence>
<dbReference type="AlphaFoldDB" id="D6WEA0"/>
<organism evidence="1 2">
    <name type="scientific">Tribolium castaneum</name>
    <name type="common">Red flour beetle</name>
    <dbReference type="NCBI Taxonomy" id="7070"/>
    <lineage>
        <taxon>Eukaryota</taxon>
        <taxon>Metazoa</taxon>
        <taxon>Ecdysozoa</taxon>
        <taxon>Arthropoda</taxon>
        <taxon>Hexapoda</taxon>
        <taxon>Insecta</taxon>
        <taxon>Pterygota</taxon>
        <taxon>Neoptera</taxon>
        <taxon>Endopterygota</taxon>
        <taxon>Coleoptera</taxon>
        <taxon>Polyphaga</taxon>
        <taxon>Cucujiformia</taxon>
        <taxon>Tenebrionidae</taxon>
        <taxon>Tenebrionidae incertae sedis</taxon>
        <taxon>Tribolium</taxon>
    </lineage>
</organism>
<reference evidence="1 2" key="2">
    <citation type="journal article" date="2010" name="Nucleic Acids Res.">
        <title>BeetleBase in 2010: revisions to provide comprehensive genomic information for Tribolium castaneum.</title>
        <authorList>
            <person name="Kim H.S."/>
            <person name="Murphy T."/>
            <person name="Xia J."/>
            <person name="Caragea D."/>
            <person name="Park Y."/>
            <person name="Beeman R.W."/>
            <person name="Lorenzen M.D."/>
            <person name="Butcher S."/>
            <person name="Manak J.R."/>
            <person name="Brown S.J."/>
        </authorList>
    </citation>
    <scope>GENOME REANNOTATION</scope>
    <source>
        <strain evidence="1 2">Georgia GA2</strain>
    </source>
</reference>
<keyword evidence="2" id="KW-1185">Reference proteome</keyword>
<accession>D6WEA0</accession>
<dbReference type="HOGENOM" id="CLU_2545564_0_0_1"/>
<protein>
    <submittedName>
        <fullName evidence="1">Uncharacterized protein</fullName>
    </submittedName>
</protein>
<dbReference type="Proteomes" id="UP000007266">
    <property type="component" value="Linkage group 3"/>
</dbReference>
<dbReference type="EMBL" id="KQ971326">
    <property type="protein sequence ID" value="EEZ99901.1"/>
    <property type="molecule type" value="Genomic_DNA"/>
</dbReference>
<name>D6WEA0_TRICA</name>
<gene>
    <name evidence="1" type="primary">GLEAN_02685</name>
    <name evidence="1" type="ORF">TcasGA2_TC002685</name>
</gene>